<sequence length="116" mass="13127">MHYLGGDLIGVAFRPHLVGGEEVITTCLLGDSAMREDHYRTCICGMRIGLMRILGESHEERVSAGVWRTTLRRLVEDFEEDPEEDSLGTDEYIPRGYTPDPVDPEDFDPWDEPASD</sequence>
<feature type="compositionally biased region" description="Acidic residues" evidence="1">
    <location>
        <begin position="102"/>
        <end position="116"/>
    </location>
</feature>
<organism evidence="2 3">
    <name type="scientific">Rhamnella rubrinervis</name>
    <dbReference type="NCBI Taxonomy" id="2594499"/>
    <lineage>
        <taxon>Eukaryota</taxon>
        <taxon>Viridiplantae</taxon>
        <taxon>Streptophyta</taxon>
        <taxon>Embryophyta</taxon>
        <taxon>Tracheophyta</taxon>
        <taxon>Spermatophyta</taxon>
        <taxon>Magnoliopsida</taxon>
        <taxon>eudicotyledons</taxon>
        <taxon>Gunneridae</taxon>
        <taxon>Pentapetalae</taxon>
        <taxon>rosids</taxon>
        <taxon>fabids</taxon>
        <taxon>Rosales</taxon>
        <taxon>Rhamnaceae</taxon>
        <taxon>rhamnoid group</taxon>
        <taxon>Rhamneae</taxon>
        <taxon>Rhamnella</taxon>
    </lineage>
</organism>
<name>A0A8K0H088_9ROSA</name>
<evidence type="ECO:0000313" key="3">
    <source>
        <dbReference type="Proteomes" id="UP000796880"/>
    </source>
</evidence>
<dbReference type="Proteomes" id="UP000796880">
    <property type="component" value="Unassembled WGS sequence"/>
</dbReference>
<feature type="region of interest" description="Disordered" evidence="1">
    <location>
        <begin position="78"/>
        <end position="116"/>
    </location>
</feature>
<dbReference type="AlphaFoldDB" id="A0A8K0H088"/>
<proteinExistence type="predicted"/>
<feature type="compositionally biased region" description="Acidic residues" evidence="1">
    <location>
        <begin position="78"/>
        <end position="88"/>
    </location>
</feature>
<reference evidence="2" key="1">
    <citation type="submission" date="2020-03" db="EMBL/GenBank/DDBJ databases">
        <title>A high-quality chromosome-level genome assembly of a woody plant with both climbing and erect habits, Rhamnella rubrinervis.</title>
        <authorList>
            <person name="Lu Z."/>
            <person name="Yang Y."/>
            <person name="Zhu X."/>
            <person name="Sun Y."/>
        </authorList>
    </citation>
    <scope>NUCLEOTIDE SEQUENCE</scope>
    <source>
        <strain evidence="2">BYM</strain>
        <tissue evidence="2">Leaf</tissue>
    </source>
</reference>
<accession>A0A8K0H088</accession>
<keyword evidence="3" id="KW-1185">Reference proteome</keyword>
<comment type="caution">
    <text evidence="2">The sequence shown here is derived from an EMBL/GenBank/DDBJ whole genome shotgun (WGS) entry which is preliminary data.</text>
</comment>
<protein>
    <submittedName>
        <fullName evidence="2">Uncharacterized protein</fullName>
    </submittedName>
</protein>
<dbReference type="EMBL" id="VOIH02000006">
    <property type="protein sequence ID" value="KAF3443326.1"/>
    <property type="molecule type" value="Genomic_DNA"/>
</dbReference>
<evidence type="ECO:0000313" key="2">
    <source>
        <dbReference type="EMBL" id="KAF3443326.1"/>
    </source>
</evidence>
<evidence type="ECO:0000256" key="1">
    <source>
        <dbReference type="SAM" id="MobiDB-lite"/>
    </source>
</evidence>
<gene>
    <name evidence="2" type="ORF">FNV43_RR13008</name>
</gene>